<comment type="caution">
    <text evidence="1">The sequence shown here is derived from an EMBL/GenBank/DDBJ whole genome shotgun (WGS) entry which is preliminary data.</text>
</comment>
<dbReference type="InterPro" id="IPR005312">
    <property type="entry name" value="DUF1759"/>
</dbReference>
<gene>
    <name evidence="1" type="ORF">PACLA_8A007382</name>
</gene>
<evidence type="ECO:0000313" key="1">
    <source>
        <dbReference type="EMBL" id="CAB3985994.1"/>
    </source>
</evidence>
<sequence length="262" mass="29795">MQNQQQRLPQSKPGIFTGSEEDKTTFFLWQNAFDALVDSVHIPAKQKLYLLNQHLAGKGKKVVEQLQYMVEQPEVAYTEARKILKERFGNNGIIGVNFEKRLATWPKINPGDAGALQEFSDFLRQVQIASKHIVSLKVYNYPSQIQPLVEKLPSWYKSKWSERVMKFQKVNGKETFPSFEEFVNHVSHEAERANIPQLSPITVSTPKKARDTSRRRPPATFITALASSAYESGSHDSSPSDILDYPLNQRCSVSTTKDLLIL</sequence>
<dbReference type="PANTHER" id="PTHR47331:SF5">
    <property type="entry name" value="RIBONUCLEASE H"/>
    <property type="match status" value="1"/>
</dbReference>
<dbReference type="AlphaFoldDB" id="A0A6S7FZT3"/>
<organism evidence="1 2">
    <name type="scientific">Paramuricea clavata</name>
    <name type="common">Red gorgonian</name>
    <name type="synonym">Violescent sea-whip</name>
    <dbReference type="NCBI Taxonomy" id="317549"/>
    <lineage>
        <taxon>Eukaryota</taxon>
        <taxon>Metazoa</taxon>
        <taxon>Cnidaria</taxon>
        <taxon>Anthozoa</taxon>
        <taxon>Octocorallia</taxon>
        <taxon>Malacalcyonacea</taxon>
        <taxon>Plexauridae</taxon>
        <taxon>Paramuricea</taxon>
    </lineage>
</organism>
<evidence type="ECO:0000313" key="2">
    <source>
        <dbReference type="Proteomes" id="UP001152795"/>
    </source>
</evidence>
<dbReference type="OrthoDB" id="5984724at2759"/>
<dbReference type="Pfam" id="PF03564">
    <property type="entry name" value="DUF1759"/>
    <property type="match status" value="1"/>
</dbReference>
<proteinExistence type="predicted"/>
<dbReference type="Proteomes" id="UP001152795">
    <property type="component" value="Unassembled WGS sequence"/>
</dbReference>
<accession>A0A6S7FZT3</accession>
<reference evidence="1" key="1">
    <citation type="submission" date="2020-04" db="EMBL/GenBank/DDBJ databases">
        <authorList>
            <person name="Alioto T."/>
            <person name="Alioto T."/>
            <person name="Gomez Garrido J."/>
        </authorList>
    </citation>
    <scope>NUCLEOTIDE SEQUENCE</scope>
    <source>
        <strain evidence="1">A484AB</strain>
    </source>
</reference>
<name>A0A6S7FZT3_PARCT</name>
<dbReference type="PANTHER" id="PTHR47331">
    <property type="entry name" value="PHD-TYPE DOMAIN-CONTAINING PROTEIN"/>
    <property type="match status" value="1"/>
</dbReference>
<keyword evidence="2" id="KW-1185">Reference proteome</keyword>
<protein>
    <submittedName>
        <fullName evidence="1">Uncharacterized protein</fullName>
    </submittedName>
</protein>
<dbReference type="EMBL" id="CACRXK020000950">
    <property type="protein sequence ID" value="CAB3985994.1"/>
    <property type="molecule type" value="Genomic_DNA"/>
</dbReference>